<dbReference type="GO" id="GO:0005634">
    <property type="term" value="C:nucleus"/>
    <property type="evidence" value="ECO:0007669"/>
    <property type="project" value="TreeGrafter"/>
</dbReference>
<proteinExistence type="predicted"/>
<evidence type="ECO:0000256" key="1">
    <source>
        <dbReference type="ARBA" id="ARBA00022737"/>
    </source>
</evidence>
<dbReference type="InterPro" id="IPR044736">
    <property type="entry name" value="Gid1/RanBPM/SPLA_SPRY"/>
</dbReference>
<organism evidence="3 4">
    <name type="scientific">Symbiodinium natans</name>
    <dbReference type="NCBI Taxonomy" id="878477"/>
    <lineage>
        <taxon>Eukaryota</taxon>
        <taxon>Sar</taxon>
        <taxon>Alveolata</taxon>
        <taxon>Dinophyceae</taxon>
        <taxon>Suessiales</taxon>
        <taxon>Symbiodiniaceae</taxon>
        <taxon>Symbiodinium</taxon>
    </lineage>
</organism>
<evidence type="ECO:0000256" key="2">
    <source>
        <dbReference type="ARBA" id="ARBA00023043"/>
    </source>
</evidence>
<dbReference type="PANTHER" id="PTHR24201">
    <property type="entry name" value="ANK_REP_REGION DOMAIN-CONTAINING PROTEIN"/>
    <property type="match status" value="1"/>
</dbReference>
<evidence type="ECO:0000313" key="3">
    <source>
        <dbReference type="EMBL" id="CAE7515503.1"/>
    </source>
</evidence>
<dbReference type="PANTHER" id="PTHR24201:SF16">
    <property type="entry name" value="ANKYRIN-1-LIKE-RELATED"/>
    <property type="match status" value="1"/>
</dbReference>
<dbReference type="InterPro" id="IPR002110">
    <property type="entry name" value="Ankyrin_rpt"/>
</dbReference>
<dbReference type="AlphaFoldDB" id="A0A812T8P5"/>
<gene>
    <name evidence="3" type="primary">Ankk1</name>
    <name evidence="3" type="ORF">SNAT2548_LOCUS28853</name>
</gene>
<comment type="caution">
    <text evidence="3">The sequence shown here is derived from an EMBL/GenBank/DDBJ whole genome shotgun (WGS) entry which is preliminary data.</text>
</comment>
<dbReference type="InterPro" id="IPR043136">
    <property type="entry name" value="B30.2/SPRY_sf"/>
</dbReference>
<sequence length="499" mass="53464">MASHEKLLNSPAELATFLEGQAVHELPEAEVPELGRCNLLIHAAYLGQFQVVETLIANHADLRAVSEKGGNVVDWLCFRSDTKAEFLQAVLQKWTENFGESDLKSVLNHARIIQGTPLMCAVFAPNVAVAQLLLRHGADATYASADGSCALDLAAQAGGIRGQRLVSMLLEAQADPNVGHFGPLFLAAQENDETSVKNLLAARARPSGISSSDPVECAARFGFLGVLKLLLAAEGAPRGSQLSSALKLAHEQQHVDVERILIKAGAADDLKLSQKRTSEAVDDAQGLLPCGFKPGTDKLPSFAQAKPESEIGQIRVEEVDGCYKLHFQGGDSMTATAISPVRLCPSHTHFYFEVSVESLDLLMAVGYARDGETPQQTLPGWSPGSYGLHSDDGLLQANTSATRIMPGWKVKAGSTVGMGIQWTGSDSYHLFVTLDGQRQSREVPLAEDGSDLFDLWPLVGADRSATLLVNLGARPFVYSDAQIEQAMLSRKAATAKKAK</sequence>
<dbReference type="SUPFAM" id="SSF49899">
    <property type="entry name" value="Concanavalin A-like lectins/glucanases"/>
    <property type="match status" value="1"/>
</dbReference>
<dbReference type="Gene3D" id="1.25.40.20">
    <property type="entry name" value="Ankyrin repeat-containing domain"/>
    <property type="match status" value="2"/>
</dbReference>
<dbReference type="InterPro" id="IPR036770">
    <property type="entry name" value="Ankyrin_rpt-contain_sf"/>
</dbReference>
<keyword evidence="4" id="KW-1185">Reference proteome</keyword>
<reference evidence="3" key="1">
    <citation type="submission" date="2021-02" db="EMBL/GenBank/DDBJ databases">
        <authorList>
            <person name="Dougan E. K."/>
            <person name="Rhodes N."/>
            <person name="Thang M."/>
            <person name="Chan C."/>
        </authorList>
    </citation>
    <scope>NUCLEOTIDE SEQUENCE</scope>
</reference>
<dbReference type="SUPFAM" id="SSF48403">
    <property type="entry name" value="Ankyrin repeat"/>
    <property type="match status" value="1"/>
</dbReference>
<keyword evidence="2" id="KW-0040">ANK repeat</keyword>
<dbReference type="Pfam" id="PF00023">
    <property type="entry name" value="Ank"/>
    <property type="match status" value="1"/>
</dbReference>
<dbReference type="InterPro" id="IPR013320">
    <property type="entry name" value="ConA-like_dom_sf"/>
</dbReference>
<dbReference type="OrthoDB" id="258495at2759"/>
<dbReference type="EMBL" id="CAJNDS010002535">
    <property type="protein sequence ID" value="CAE7515503.1"/>
    <property type="molecule type" value="Genomic_DNA"/>
</dbReference>
<dbReference type="Proteomes" id="UP000604046">
    <property type="component" value="Unassembled WGS sequence"/>
</dbReference>
<evidence type="ECO:0000313" key="4">
    <source>
        <dbReference type="Proteomes" id="UP000604046"/>
    </source>
</evidence>
<dbReference type="InterPro" id="IPR050776">
    <property type="entry name" value="Ank_Repeat/CDKN_Inhibitor"/>
</dbReference>
<accession>A0A812T8P5</accession>
<dbReference type="CDD" id="cd12885">
    <property type="entry name" value="SPRY_RanBP_like"/>
    <property type="match status" value="1"/>
</dbReference>
<name>A0A812T8P5_9DINO</name>
<keyword evidence="1" id="KW-0677">Repeat</keyword>
<dbReference type="Gene3D" id="2.60.120.920">
    <property type="match status" value="1"/>
</dbReference>
<dbReference type="SMART" id="SM00248">
    <property type="entry name" value="ANK"/>
    <property type="match status" value="6"/>
</dbReference>
<protein>
    <submittedName>
        <fullName evidence="3">Ankk1 protein</fullName>
    </submittedName>
</protein>